<organism evidence="1 2">
    <name type="scientific">Belliella marina</name>
    <dbReference type="NCBI Taxonomy" id="1644146"/>
    <lineage>
        <taxon>Bacteria</taxon>
        <taxon>Pseudomonadati</taxon>
        <taxon>Bacteroidota</taxon>
        <taxon>Cytophagia</taxon>
        <taxon>Cytophagales</taxon>
        <taxon>Cyclobacteriaceae</taxon>
        <taxon>Belliella</taxon>
    </lineage>
</organism>
<evidence type="ECO:0000313" key="1">
    <source>
        <dbReference type="EMBL" id="MFD2034488.1"/>
    </source>
</evidence>
<dbReference type="EMBL" id="JBHUHR010000016">
    <property type="protein sequence ID" value="MFD2034488.1"/>
    <property type="molecule type" value="Genomic_DNA"/>
</dbReference>
<sequence length="188" mass="22132">MEKLLRSGEVYFNTIEFFRKNDSGDHLRGDFAEGLKFSPLPNFRIPTLESQGIRFKNAKINEDTDISHLYSMYVVTNEFWQEQMHFDKKILEFGDYALLIKPREFVEKVLKIAKHEIKYGLASYYKTPTIPLSLNPFSKREEFKYQNEFRFVINSSSKEPIKIKIGDISDIATMIPTETLLKIKFLKK</sequence>
<comment type="caution">
    <text evidence="1">The sequence shown here is derived from an EMBL/GenBank/DDBJ whole genome shotgun (WGS) entry which is preliminary data.</text>
</comment>
<gene>
    <name evidence="1" type="ORF">ACFSKL_06780</name>
</gene>
<dbReference type="Proteomes" id="UP001597361">
    <property type="component" value="Unassembled WGS sequence"/>
</dbReference>
<proteinExistence type="predicted"/>
<name>A0ABW4VIF9_9BACT</name>
<reference evidence="2" key="1">
    <citation type="journal article" date="2019" name="Int. J. Syst. Evol. Microbiol.">
        <title>The Global Catalogue of Microorganisms (GCM) 10K type strain sequencing project: providing services to taxonomists for standard genome sequencing and annotation.</title>
        <authorList>
            <consortium name="The Broad Institute Genomics Platform"/>
            <consortium name="The Broad Institute Genome Sequencing Center for Infectious Disease"/>
            <person name="Wu L."/>
            <person name="Ma J."/>
        </authorList>
    </citation>
    <scope>NUCLEOTIDE SEQUENCE [LARGE SCALE GENOMIC DNA]</scope>
    <source>
        <strain evidence="2">CGMCC 1.15180</strain>
    </source>
</reference>
<keyword evidence="2" id="KW-1185">Reference proteome</keyword>
<accession>A0ABW4VIF9</accession>
<dbReference type="RefSeq" id="WP_376884699.1">
    <property type="nucleotide sequence ID" value="NZ_JBHUHR010000016.1"/>
</dbReference>
<evidence type="ECO:0000313" key="2">
    <source>
        <dbReference type="Proteomes" id="UP001597361"/>
    </source>
</evidence>
<protein>
    <submittedName>
        <fullName evidence="1">Uncharacterized protein</fullName>
    </submittedName>
</protein>